<dbReference type="InterPro" id="IPR029063">
    <property type="entry name" value="SAM-dependent_MTases_sf"/>
</dbReference>
<evidence type="ECO:0000256" key="3">
    <source>
        <dbReference type="ARBA" id="ARBA00022603"/>
    </source>
</evidence>
<protein>
    <recommendedName>
        <fullName evidence="6">Ribosomal protein L11 methyltransferase</fullName>
        <shortName evidence="6">L11 Mtase</shortName>
        <ecNumber evidence="6">2.1.1.-</ecNumber>
    </recommendedName>
</protein>
<dbReference type="GO" id="GO:0005840">
    <property type="term" value="C:ribosome"/>
    <property type="evidence" value="ECO:0007669"/>
    <property type="project" value="UniProtKB-KW"/>
</dbReference>
<dbReference type="EMBL" id="BMFL01000015">
    <property type="protein sequence ID" value="GGF04737.1"/>
    <property type="molecule type" value="Genomic_DNA"/>
</dbReference>
<proteinExistence type="inferred from homology"/>
<dbReference type="EC" id="2.1.1.-" evidence="6"/>
<dbReference type="Proteomes" id="UP000650994">
    <property type="component" value="Unassembled WGS sequence"/>
</dbReference>
<dbReference type="InterPro" id="IPR050078">
    <property type="entry name" value="Ribosomal_L11_MeTrfase_PrmA"/>
</dbReference>
<comment type="subcellular location">
    <subcellularLocation>
        <location evidence="6">Cytoplasm</location>
    </subcellularLocation>
</comment>
<keyword evidence="7" id="KW-0687">Ribonucleoprotein</keyword>
<feature type="binding site" evidence="6">
    <location>
        <position position="134"/>
    </location>
    <ligand>
        <name>S-adenosyl-L-methionine</name>
        <dbReference type="ChEBI" id="CHEBI:59789"/>
    </ligand>
</feature>
<organism evidence="7 8">
    <name type="scientific">Chishuiella changwenlii</name>
    <dbReference type="NCBI Taxonomy" id="1434701"/>
    <lineage>
        <taxon>Bacteria</taxon>
        <taxon>Pseudomonadati</taxon>
        <taxon>Bacteroidota</taxon>
        <taxon>Flavobacteriia</taxon>
        <taxon>Flavobacteriales</taxon>
        <taxon>Weeksellaceae</taxon>
        <taxon>Chishuiella</taxon>
    </lineage>
</organism>
<reference evidence="8" key="1">
    <citation type="journal article" date="2019" name="Int. J. Syst. Evol. Microbiol.">
        <title>The Global Catalogue of Microorganisms (GCM) 10K type strain sequencing project: providing services to taxonomists for standard genome sequencing and annotation.</title>
        <authorList>
            <consortium name="The Broad Institute Genomics Platform"/>
            <consortium name="The Broad Institute Genome Sequencing Center for Infectious Disease"/>
            <person name="Wu L."/>
            <person name="Ma J."/>
        </authorList>
    </citation>
    <scope>NUCLEOTIDE SEQUENCE [LARGE SCALE GENOMIC DNA]</scope>
    <source>
        <strain evidence="8">CGMCC 1.12707</strain>
    </source>
</reference>
<dbReference type="SUPFAM" id="SSF53335">
    <property type="entry name" value="S-adenosyl-L-methionine-dependent methyltransferases"/>
    <property type="match status" value="1"/>
</dbReference>
<comment type="catalytic activity">
    <reaction evidence="6">
        <text>L-lysyl-[protein] + 3 S-adenosyl-L-methionine = N(6),N(6),N(6)-trimethyl-L-lysyl-[protein] + 3 S-adenosyl-L-homocysteine + 3 H(+)</text>
        <dbReference type="Rhea" id="RHEA:54192"/>
        <dbReference type="Rhea" id="RHEA-COMP:9752"/>
        <dbReference type="Rhea" id="RHEA-COMP:13826"/>
        <dbReference type="ChEBI" id="CHEBI:15378"/>
        <dbReference type="ChEBI" id="CHEBI:29969"/>
        <dbReference type="ChEBI" id="CHEBI:57856"/>
        <dbReference type="ChEBI" id="CHEBI:59789"/>
        <dbReference type="ChEBI" id="CHEBI:61961"/>
    </reaction>
</comment>
<dbReference type="InterPro" id="IPR004498">
    <property type="entry name" value="Ribosomal_PrmA_MeTrfase"/>
</dbReference>
<keyword evidence="4 6" id="KW-0808">Transferase</keyword>
<keyword evidence="7" id="KW-0689">Ribosomal protein</keyword>
<evidence type="ECO:0000256" key="5">
    <source>
        <dbReference type="ARBA" id="ARBA00022691"/>
    </source>
</evidence>
<name>A0ABQ1TVF1_9FLAO</name>
<evidence type="ECO:0000256" key="4">
    <source>
        <dbReference type="ARBA" id="ARBA00022679"/>
    </source>
</evidence>
<dbReference type="PIRSF" id="PIRSF000401">
    <property type="entry name" value="RPL11_MTase"/>
    <property type="match status" value="1"/>
</dbReference>
<comment type="similarity">
    <text evidence="1 6">Belongs to the methyltransferase superfamily. PrmA family.</text>
</comment>
<keyword evidence="5 6" id="KW-0949">S-adenosyl-L-methionine</keyword>
<evidence type="ECO:0000256" key="2">
    <source>
        <dbReference type="ARBA" id="ARBA00022490"/>
    </source>
</evidence>
<evidence type="ECO:0000313" key="8">
    <source>
        <dbReference type="Proteomes" id="UP000650994"/>
    </source>
</evidence>
<dbReference type="NCBIfam" id="NF001785">
    <property type="entry name" value="PRK00517.2-2"/>
    <property type="match status" value="1"/>
</dbReference>
<sequence length="281" mass="32539">MFLKKNMTNYIEYKFKVAEIEPWNEIIIAMISELPFESFVENEEGFDAYMPKTDENIEEIKAVIDAIENIDFSYTRQEIEQQNWNATWEESFTPILVNDQCLIRAEFHESVENIPYEIIIQPKMSFGTGHHSTTHLMVEYILETEFKGKDILDMGCGTSILAILAMKREANYAECIDIDEWAVENSIENGKKNGVRLDAKMGDHSLLGSKQFDIILANINKNILISQIPTYISVLNENGDLFLSGLMEQDFNDILAFCTEHNLKFISKKQRNEWIALHFKK</sequence>
<dbReference type="Pfam" id="PF06325">
    <property type="entry name" value="PrmA"/>
    <property type="match status" value="1"/>
</dbReference>
<dbReference type="GO" id="GO:0032259">
    <property type="term" value="P:methylation"/>
    <property type="evidence" value="ECO:0007669"/>
    <property type="project" value="UniProtKB-KW"/>
</dbReference>
<comment type="function">
    <text evidence="6">Methylates ribosomal protein L11.</text>
</comment>
<dbReference type="GO" id="GO:0008168">
    <property type="term" value="F:methyltransferase activity"/>
    <property type="evidence" value="ECO:0007669"/>
    <property type="project" value="UniProtKB-KW"/>
</dbReference>
<dbReference type="CDD" id="cd02440">
    <property type="entry name" value="AdoMet_MTases"/>
    <property type="match status" value="1"/>
</dbReference>
<feature type="binding site" evidence="6">
    <location>
        <position position="177"/>
    </location>
    <ligand>
        <name>S-adenosyl-L-methionine</name>
        <dbReference type="ChEBI" id="CHEBI:59789"/>
    </ligand>
</feature>
<dbReference type="HAMAP" id="MF_00735">
    <property type="entry name" value="Methyltr_PrmA"/>
    <property type="match status" value="1"/>
</dbReference>
<accession>A0ABQ1TVF1</accession>
<dbReference type="PANTHER" id="PTHR43648">
    <property type="entry name" value="ELECTRON TRANSFER FLAVOPROTEIN BETA SUBUNIT LYSINE METHYLTRANSFERASE"/>
    <property type="match status" value="1"/>
</dbReference>
<dbReference type="Gene3D" id="3.40.50.150">
    <property type="entry name" value="Vaccinia Virus protein VP39"/>
    <property type="match status" value="1"/>
</dbReference>
<feature type="binding site" evidence="6">
    <location>
        <position position="218"/>
    </location>
    <ligand>
        <name>S-adenosyl-L-methionine</name>
        <dbReference type="ChEBI" id="CHEBI:59789"/>
    </ligand>
</feature>
<dbReference type="PANTHER" id="PTHR43648:SF1">
    <property type="entry name" value="ELECTRON TRANSFER FLAVOPROTEIN BETA SUBUNIT LYSINE METHYLTRANSFERASE"/>
    <property type="match status" value="1"/>
</dbReference>
<keyword evidence="3 6" id="KW-0489">Methyltransferase</keyword>
<evidence type="ECO:0000313" key="7">
    <source>
        <dbReference type="EMBL" id="GGF04737.1"/>
    </source>
</evidence>
<evidence type="ECO:0000256" key="6">
    <source>
        <dbReference type="HAMAP-Rule" id="MF_00735"/>
    </source>
</evidence>
<evidence type="ECO:0000256" key="1">
    <source>
        <dbReference type="ARBA" id="ARBA00009741"/>
    </source>
</evidence>
<keyword evidence="8" id="KW-1185">Reference proteome</keyword>
<gene>
    <name evidence="6 7" type="primary">prmA</name>
    <name evidence="7" type="ORF">GCM10010984_22510</name>
</gene>
<comment type="caution">
    <text evidence="7">The sequence shown here is derived from an EMBL/GenBank/DDBJ whole genome shotgun (WGS) entry which is preliminary data.</text>
</comment>
<feature type="binding site" evidence="6">
    <location>
        <position position="155"/>
    </location>
    <ligand>
        <name>S-adenosyl-L-methionine</name>
        <dbReference type="ChEBI" id="CHEBI:59789"/>
    </ligand>
</feature>
<keyword evidence="2 6" id="KW-0963">Cytoplasm</keyword>